<dbReference type="GO" id="GO:0016705">
    <property type="term" value="F:oxidoreductase activity, acting on paired donors, with incorporation or reduction of molecular oxygen"/>
    <property type="evidence" value="ECO:0007669"/>
    <property type="project" value="InterPro"/>
</dbReference>
<dbReference type="RefSeq" id="WP_209360928.1">
    <property type="nucleotide sequence ID" value="NZ_JAGISH010000005.1"/>
</dbReference>
<evidence type="ECO:0000313" key="2">
    <source>
        <dbReference type="EMBL" id="MBP0482987.1"/>
    </source>
</evidence>
<organism evidence="2 3">
    <name type="scientific">Sagittula salina</name>
    <dbReference type="NCBI Taxonomy" id="2820268"/>
    <lineage>
        <taxon>Bacteria</taxon>
        <taxon>Pseudomonadati</taxon>
        <taxon>Pseudomonadota</taxon>
        <taxon>Alphaproteobacteria</taxon>
        <taxon>Rhodobacterales</taxon>
        <taxon>Roseobacteraceae</taxon>
        <taxon>Sagittula</taxon>
    </lineage>
</organism>
<dbReference type="GO" id="GO:0004497">
    <property type="term" value="F:monooxygenase activity"/>
    <property type="evidence" value="ECO:0007669"/>
    <property type="project" value="InterPro"/>
</dbReference>
<gene>
    <name evidence="2" type="ORF">J5474_10870</name>
</gene>
<dbReference type="EMBL" id="JAGISH010000005">
    <property type="protein sequence ID" value="MBP0482987.1"/>
    <property type="molecule type" value="Genomic_DNA"/>
</dbReference>
<sequence>MSRPLMLSLSQSPTGPDFFQPPYPFYDCLRAGGDIAFREEYGMPCAVSHRAVWALLRDRRLGREPLPEPVQVSRNTSRRSMRSRHIPCWTSNHRGTPACASLHFGVGAPLARLELATALPVLFQRRPDFALSGAPRHANLYHFHGLDALRVHY</sequence>
<dbReference type="Gene3D" id="3.30.43.20">
    <property type="match status" value="1"/>
</dbReference>
<dbReference type="Gene3D" id="1.10.630.10">
    <property type="entry name" value="Cytochrome P450"/>
    <property type="match status" value="1"/>
</dbReference>
<evidence type="ECO:0000256" key="1">
    <source>
        <dbReference type="ARBA" id="ARBA00010617"/>
    </source>
</evidence>
<dbReference type="AlphaFoldDB" id="A0A940S1E7"/>
<evidence type="ECO:0000313" key="3">
    <source>
        <dbReference type="Proteomes" id="UP000675940"/>
    </source>
</evidence>
<proteinExistence type="inferred from homology"/>
<dbReference type="GO" id="GO:0005506">
    <property type="term" value="F:iron ion binding"/>
    <property type="evidence" value="ECO:0007669"/>
    <property type="project" value="InterPro"/>
</dbReference>
<dbReference type="GO" id="GO:0020037">
    <property type="term" value="F:heme binding"/>
    <property type="evidence" value="ECO:0007669"/>
    <property type="project" value="InterPro"/>
</dbReference>
<dbReference type="PANTHER" id="PTHR46696">
    <property type="entry name" value="P450, PUTATIVE (EUROFUNG)-RELATED"/>
    <property type="match status" value="1"/>
</dbReference>
<accession>A0A940S1E7</accession>
<name>A0A940S1E7_9RHOB</name>
<dbReference type="Proteomes" id="UP000675940">
    <property type="component" value="Unassembled WGS sequence"/>
</dbReference>
<keyword evidence="3" id="KW-1185">Reference proteome</keyword>
<dbReference type="InterPro" id="IPR036396">
    <property type="entry name" value="Cyt_P450_sf"/>
</dbReference>
<reference evidence="2" key="1">
    <citation type="submission" date="2021-03" db="EMBL/GenBank/DDBJ databases">
        <title>Sagittula salina sp. nov. strain M10.9X isolated from the marine waste.</title>
        <authorList>
            <person name="Satari L."/>
            <person name="Molina-Menor E."/>
            <person name="Vidal-Verdu A."/>
            <person name="Pascual J."/>
            <person name="Pereto J."/>
            <person name="Porcar M."/>
        </authorList>
    </citation>
    <scope>NUCLEOTIDE SEQUENCE</scope>
    <source>
        <strain evidence="2">M10.9X</strain>
    </source>
</reference>
<dbReference type="PANTHER" id="PTHR46696:SF1">
    <property type="entry name" value="CYTOCHROME P450 YJIB-RELATED"/>
    <property type="match status" value="1"/>
</dbReference>
<protein>
    <submittedName>
        <fullName evidence="2">Uncharacterized protein</fullName>
    </submittedName>
</protein>
<comment type="caution">
    <text evidence="2">The sequence shown here is derived from an EMBL/GenBank/DDBJ whole genome shotgun (WGS) entry which is preliminary data.</text>
</comment>
<comment type="similarity">
    <text evidence="1">Belongs to the cytochrome P450 family.</text>
</comment>